<reference evidence="2" key="1">
    <citation type="journal article" date="2021" name="PeerJ">
        <title>Extensive microbial diversity within the chicken gut microbiome revealed by metagenomics and culture.</title>
        <authorList>
            <person name="Gilroy R."/>
            <person name="Ravi A."/>
            <person name="Getino M."/>
            <person name="Pursley I."/>
            <person name="Horton D.L."/>
            <person name="Alikhan N.F."/>
            <person name="Baker D."/>
            <person name="Gharbi K."/>
            <person name="Hall N."/>
            <person name="Watson M."/>
            <person name="Adriaenssens E.M."/>
            <person name="Foster-Nyarko E."/>
            <person name="Jarju S."/>
            <person name="Secka A."/>
            <person name="Antonio M."/>
            <person name="Oren A."/>
            <person name="Chaudhuri R.R."/>
            <person name="La Ragione R."/>
            <person name="Hildebrand F."/>
            <person name="Pallen M.J."/>
        </authorList>
    </citation>
    <scope>NUCLEOTIDE SEQUENCE</scope>
    <source>
        <strain evidence="2">CHK165-8395</strain>
    </source>
</reference>
<gene>
    <name evidence="2" type="ORF">K8U81_08735</name>
</gene>
<feature type="transmembrane region" description="Helical" evidence="1">
    <location>
        <begin position="129"/>
        <end position="147"/>
    </location>
</feature>
<protein>
    <recommendedName>
        <fullName evidence="4">DUF2029 domain-containing protein</fullName>
    </recommendedName>
</protein>
<keyword evidence="1" id="KW-0472">Membrane</keyword>
<feature type="transmembrane region" description="Helical" evidence="1">
    <location>
        <begin position="378"/>
        <end position="399"/>
    </location>
</feature>
<feature type="transmembrane region" description="Helical" evidence="1">
    <location>
        <begin position="16"/>
        <end position="35"/>
    </location>
</feature>
<feature type="non-terminal residue" evidence="2">
    <location>
        <position position="1"/>
    </location>
</feature>
<sequence length="404" mass="46275">GDDMANDTVKWKQIKFLVYPVFVVLGVYIILYLYCGEIFTHSPYNSYTKQCIAWLNGRLDLGQNYSWLELAIYNGKYYVSFPPFPSYVLLPFAYFLGENTPESLINLLVALIGVAYSSLTVLEYKWNEWYAVLLPIFLYVGGAVLPLPLSIGVWFVAQNMSFTLTLMSIYYAKKGRKGLSLFLLCCASGCRPFQVVYMPLIIYIYTHHSQSTVIRLKTYLLKKMVVFTPTVLLAASYLLLNYLRFGNPMEFGHNYLPEFTNSENGQFHPSYMIQNLYNLIRLPDFSPETKMSIPQFNGMNIIICFPILVWWLYVVVTSKSPTVIDLLVLCCVILHILMLVSHKTMGGYHYGNRYIADTMPAVFTAICSSKINLKYRDFLFLQLLLLLGLAFNGIGYSQFLQGTT</sequence>
<feature type="transmembrane region" description="Helical" evidence="1">
    <location>
        <begin position="296"/>
        <end position="316"/>
    </location>
</feature>
<organism evidence="2 3">
    <name type="scientific">Phocaeicola coprocola</name>
    <dbReference type="NCBI Taxonomy" id="310298"/>
    <lineage>
        <taxon>Bacteria</taxon>
        <taxon>Pseudomonadati</taxon>
        <taxon>Bacteroidota</taxon>
        <taxon>Bacteroidia</taxon>
        <taxon>Bacteroidales</taxon>
        <taxon>Bacteroidaceae</taxon>
        <taxon>Phocaeicola</taxon>
    </lineage>
</organism>
<evidence type="ECO:0000313" key="3">
    <source>
        <dbReference type="Proteomes" id="UP000718012"/>
    </source>
</evidence>
<evidence type="ECO:0008006" key="4">
    <source>
        <dbReference type="Google" id="ProtNLM"/>
    </source>
</evidence>
<comment type="caution">
    <text evidence="2">The sequence shown here is derived from an EMBL/GenBank/DDBJ whole genome shotgun (WGS) entry which is preliminary data.</text>
</comment>
<keyword evidence="1" id="KW-1133">Transmembrane helix</keyword>
<feature type="transmembrane region" description="Helical" evidence="1">
    <location>
        <begin position="179"/>
        <end position="205"/>
    </location>
</feature>
<evidence type="ECO:0000313" key="2">
    <source>
        <dbReference type="EMBL" id="HJF08258.1"/>
    </source>
</evidence>
<evidence type="ECO:0000256" key="1">
    <source>
        <dbReference type="SAM" id="Phobius"/>
    </source>
</evidence>
<dbReference type="Proteomes" id="UP000718012">
    <property type="component" value="Unassembled WGS sequence"/>
</dbReference>
<proteinExistence type="predicted"/>
<feature type="transmembrane region" description="Helical" evidence="1">
    <location>
        <begin position="225"/>
        <end position="243"/>
    </location>
</feature>
<feature type="transmembrane region" description="Helical" evidence="1">
    <location>
        <begin position="322"/>
        <end position="340"/>
    </location>
</feature>
<dbReference type="AlphaFoldDB" id="A0A921K3E8"/>
<dbReference type="EMBL" id="DYXD01000195">
    <property type="protein sequence ID" value="HJF08258.1"/>
    <property type="molecule type" value="Genomic_DNA"/>
</dbReference>
<accession>A0A921K3E8</accession>
<feature type="transmembrane region" description="Helical" evidence="1">
    <location>
        <begin position="77"/>
        <end position="97"/>
    </location>
</feature>
<keyword evidence="1" id="KW-0812">Transmembrane</keyword>
<feature type="transmembrane region" description="Helical" evidence="1">
    <location>
        <begin position="103"/>
        <end position="122"/>
    </location>
</feature>
<reference evidence="2" key="2">
    <citation type="submission" date="2021-09" db="EMBL/GenBank/DDBJ databases">
        <authorList>
            <person name="Gilroy R."/>
        </authorList>
    </citation>
    <scope>NUCLEOTIDE SEQUENCE</scope>
    <source>
        <strain evidence="2">CHK165-8395</strain>
    </source>
</reference>
<name>A0A921K3E8_9BACT</name>